<dbReference type="InterPro" id="IPR013325">
    <property type="entry name" value="RNA_pol_sigma_r2"/>
</dbReference>
<feature type="domain" description="RNA polymerase sigma-70 region 2" evidence="5">
    <location>
        <begin position="23"/>
        <end position="87"/>
    </location>
</feature>
<evidence type="ECO:0000259" key="6">
    <source>
        <dbReference type="Pfam" id="PF08281"/>
    </source>
</evidence>
<keyword evidence="3" id="KW-0731">Sigma factor</keyword>
<comment type="similarity">
    <text evidence="1">Belongs to the sigma-70 factor family. ECF subfamily.</text>
</comment>
<dbReference type="Proteomes" id="UP000186894">
    <property type="component" value="Unassembled WGS sequence"/>
</dbReference>
<keyword evidence="2" id="KW-0805">Transcription regulation</keyword>
<dbReference type="RefSeq" id="WP_075639010.1">
    <property type="nucleotide sequence ID" value="NZ_MKIM01000025.1"/>
</dbReference>
<dbReference type="PANTHER" id="PTHR43133:SF62">
    <property type="entry name" value="RNA POLYMERASE SIGMA FACTOR SIGZ"/>
    <property type="match status" value="1"/>
</dbReference>
<dbReference type="GO" id="GO:0016987">
    <property type="term" value="F:sigma factor activity"/>
    <property type="evidence" value="ECO:0007669"/>
    <property type="project" value="UniProtKB-KW"/>
</dbReference>
<dbReference type="Gene3D" id="1.10.1740.10">
    <property type="match status" value="1"/>
</dbReference>
<dbReference type="InterPro" id="IPR036388">
    <property type="entry name" value="WH-like_DNA-bd_sf"/>
</dbReference>
<evidence type="ECO:0000256" key="3">
    <source>
        <dbReference type="ARBA" id="ARBA00023082"/>
    </source>
</evidence>
<reference evidence="7 8" key="1">
    <citation type="submission" date="2016-09" db="EMBL/GenBank/DDBJ databases">
        <title>Rhizobium oryziradicis sp. nov., isolated from the root of rice.</title>
        <authorList>
            <person name="Zhao J."/>
            <person name="Zhang X."/>
        </authorList>
    </citation>
    <scope>NUCLEOTIDE SEQUENCE [LARGE SCALE GENOMIC DNA]</scope>
    <source>
        <strain evidence="7 8">N19</strain>
    </source>
</reference>
<evidence type="ECO:0000259" key="5">
    <source>
        <dbReference type="Pfam" id="PF04542"/>
    </source>
</evidence>
<keyword evidence="4" id="KW-0804">Transcription</keyword>
<dbReference type="PANTHER" id="PTHR43133">
    <property type="entry name" value="RNA POLYMERASE ECF-TYPE SIGMA FACTO"/>
    <property type="match status" value="1"/>
</dbReference>
<evidence type="ECO:0000256" key="2">
    <source>
        <dbReference type="ARBA" id="ARBA00023015"/>
    </source>
</evidence>
<dbReference type="InterPro" id="IPR007627">
    <property type="entry name" value="RNA_pol_sigma70_r2"/>
</dbReference>
<dbReference type="SUPFAM" id="SSF88659">
    <property type="entry name" value="Sigma3 and sigma4 domains of RNA polymerase sigma factors"/>
    <property type="match status" value="1"/>
</dbReference>
<dbReference type="GO" id="GO:0006352">
    <property type="term" value="P:DNA-templated transcription initiation"/>
    <property type="evidence" value="ECO:0007669"/>
    <property type="project" value="InterPro"/>
</dbReference>
<dbReference type="NCBIfam" id="TIGR02937">
    <property type="entry name" value="sigma70-ECF"/>
    <property type="match status" value="1"/>
</dbReference>
<dbReference type="EMBL" id="MKIM01000025">
    <property type="protein sequence ID" value="OLP45095.1"/>
    <property type="molecule type" value="Genomic_DNA"/>
</dbReference>
<dbReference type="Gene3D" id="1.10.10.10">
    <property type="entry name" value="Winged helix-like DNA-binding domain superfamily/Winged helix DNA-binding domain"/>
    <property type="match status" value="1"/>
</dbReference>
<dbReference type="Pfam" id="PF04542">
    <property type="entry name" value="Sigma70_r2"/>
    <property type="match status" value="1"/>
</dbReference>
<keyword evidence="8" id="KW-1185">Reference proteome</keyword>
<gene>
    <name evidence="7" type="ORF">BJF95_17265</name>
</gene>
<accession>A0A1Q8ZSN9</accession>
<dbReference type="STRING" id="1867956.BJF95_17265"/>
<evidence type="ECO:0000313" key="7">
    <source>
        <dbReference type="EMBL" id="OLP45095.1"/>
    </source>
</evidence>
<dbReference type="InterPro" id="IPR013249">
    <property type="entry name" value="RNA_pol_sigma70_r4_t2"/>
</dbReference>
<dbReference type="OrthoDB" id="9784272at2"/>
<protein>
    <submittedName>
        <fullName evidence="7">RNA polymerase subunit sigma</fullName>
    </submittedName>
</protein>
<dbReference type="AlphaFoldDB" id="A0A1Q8ZSN9"/>
<dbReference type="InterPro" id="IPR039425">
    <property type="entry name" value="RNA_pol_sigma-70-like"/>
</dbReference>
<evidence type="ECO:0000256" key="4">
    <source>
        <dbReference type="ARBA" id="ARBA00023163"/>
    </source>
</evidence>
<comment type="caution">
    <text evidence="7">The sequence shown here is derived from an EMBL/GenBank/DDBJ whole genome shotgun (WGS) entry which is preliminary data.</text>
</comment>
<name>A0A1Q8ZSN9_9HYPH</name>
<dbReference type="GO" id="GO:0003677">
    <property type="term" value="F:DNA binding"/>
    <property type="evidence" value="ECO:0007669"/>
    <property type="project" value="InterPro"/>
</dbReference>
<feature type="domain" description="RNA polymerase sigma factor 70 region 4 type 2" evidence="6">
    <location>
        <begin position="121"/>
        <end position="170"/>
    </location>
</feature>
<evidence type="ECO:0000256" key="1">
    <source>
        <dbReference type="ARBA" id="ARBA00010641"/>
    </source>
</evidence>
<sequence length="178" mass="20179">MNDDVAVLLSKVALRERSALNELYRKTSPKLFGLCIRLLKDKGEAEDALQDIFVKIWQKAESFAASGHNAMAWLNAIARYHCIDKLRIRAPVAQDIDEHWDIADPSPNPEQATSLRSEGKRIDRCMEELEASRARAVRAAYVEGASYQELADSLGVPLNTVRTWLRRSLLSLRECLER</sequence>
<proteinExistence type="inferred from homology"/>
<evidence type="ECO:0000313" key="8">
    <source>
        <dbReference type="Proteomes" id="UP000186894"/>
    </source>
</evidence>
<organism evidence="7 8">
    <name type="scientific">Rhizobium oryziradicis</name>
    <dbReference type="NCBI Taxonomy" id="1867956"/>
    <lineage>
        <taxon>Bacteria</taxon>
        <taxon>Pseudomonadati</taxon>
        <taxon>Pseudomonadota</taxon>
        <taxon>Alphaproteobacteria</taxon>
        <taxon>Hyphomicrobiales</taxon>
        <taxon>Rhizobiaceae</taxon>
        <taxon>Rhizobium/Agrobacterium group</taxon>
        <taxon>Rhizobium</taxon>
    </lineage>
</organism>
<dbReference type="Pfam" id="PF08281">
    <property type="entry name" value="Sigma70_r4_2"/>
    <property type="match status" value="1"/>
</dbReference>
<dbReference type="SUPFAM" id="SSF88946">
    <property type="entry name" value="Sigma2 domain of RNA polymerase sigma factors"/>
    <property type="match status" value="1"/>
</dbReference>
<dbReference type="InterPro" id="IPR014284">
    <property type="entry name" value="RNA_pol_sigma-70_dom"/>
</dbReference>
<dbReference type="InterPro" id="IPR013324">
    <property type="entry name" value="RNA_pol_sigma_r3/r4-like"/>
</dbReference>